<organism evidence="1 2">
    <name type="scientific">Chryseobacterium geocarposphaerae</name>
    <dbReference type="NCBI Taxonomy" id="1416776"/>
    <lineage>
        <taxon>Bacteria</taxon>
        <taxon>Pseudomonadati</taxon>
        <taxon>Bacteroidota</taxon>
        <taxon>Flavobacteriia</taxon>
        <taxon>Flavobacteriales</taxon>
        <taxon>Weeksellaceae</taxon>
        <taxon>Chryseobacterium group</taxon>
        <taxon>Chryseobacterium</taxon>
    </lineage>
</organism>
<evidence type="ECO:0008006" key="3">
    <source>
        <dbReference type="Google" id="ProtNLM"/>
    </source>
</evidence>
<reference evidence="1 2" key="1">
    <citation type="submission" date="2017-11" db="EMBL/GenBank/DDBJ databases">
        <title>Genomic Encyclopedia of Archaeal and Bacterial Type Strains, Phase II (KMG-II): From Individual Species to Whole Genera.</title>
        <authorList>
            <person name="Goeker M."/>
        </authorList>
    </citation>
    <scope>NUCLEOTIDE SEQUENCE [LARGE SCALE GENOMIC DNA]</scope>
    <source>
        <strain evidence="1 2">DSM 27617</strain>
    </source>
</reference>
<dbReference type="OrthoDB" id="1255149at2"/>
<accession>A0A2M9C0S3</accession>
<protein>
    <recommendedName>
        <fullName evidence="3">Lipoprotein</fullName>
    </recommendedName>
</protein>
<dbReference type="RefSeq" id="WP_100377071.1">
    <property type="nucleotide sequence ID" value="NZ_PGFD01000002.1"/>
</dbReference>
<proteinExistence type="predicted"/>
<comment type="caution">
    <text evidence="1">The sequence shown here is derived from an EMBL/GenBank/DDBJ whole genome shotgun (WGS) entry which is preliminary data.</text>
</comment>
<dbReference type="EMBL" id="PGFD01000002">
    <property type="protein sequence ID" value="PJJ64017.1"/>
    <property type="molecule type" value="Genomic_DNA"/>
</dbReference>
<sequence length="174" mass="19607">MKKLLFIIPIILFSCKKEVKSTEIKMPDSVSVKEKSENRADSVIKKEDAKSADTIAEVNSPVTAEEKNGRVIIKTVEGNHFPILIQEEFTKDHDKLILKISGYSKPQLNAKILTKQNDFNIRFNQIKLPDGKMDGPFGREITYDIPEKGEVWLIIGKNNMADGQITGTFSVKVE</sequence>
<name>A0A2M9C0S3_9FLAO</name>
<evidence type="ECO:0000313" key="1">
    <source>
        <dbReference type="EMBL" id="PJJ64017.1"/>
    </source>
</evidence>
<dbReference type="AlphaFoldDB" id="A0A2M9C0S3"/>
<evidence type="ECO:0000313" key="2">
    <source>
        <dbReference type="Proteomes" id="UP000228740"/>
    </source>
</evidence>
<gene>
    <name evidence="1" type="ORF">CLV73_2370</name>
</gene>
<dbReference type="PROSITE" id="PS51257">
    <property type="entry name" value="PROKAR_LIPOPROTEIN"/>
    <property type="match status" value="1"/>
</dbReference>
<dbReference type="Proteomes" id="UP000228740">
    <property type="component" value="Unassembled WGS sequence"/>
</dbReference>
<keyword evidence="2" id="KW-1185">Reference proteome</keyword>